<dbReference type="AlphaFoldDB" id="A8ZLE3"/>
<sequence>MTTLLKTPTTVTELLQLVDAQVTDPLHPEVIAVELQIEQYPGVREGGDLFEVLAAVTSKPGLLGDRLRAWVQSEYGNDYRLADWRTIPTTRQIEAEKNFEDEF</sequence>
<dbReference type="EMBL" id="CP000839">
    <property type="protein sequence ID" value="ABW31970.1"/>
    <property type="molecule type" value="Genomic_DNA"/>
</dbReference>
<evidence type="ECO:0000313" key="2">
    <source>
        <dbReference type="Proteomes" id="UP000000268"/>
    </source>
</evidence>
<dbReference type="KEGG" id="amr:AM1_B0251"/>
<gene>
    <name evidence="1" type="ordered locus">AM1_B0251</name>
</gene>
<keyword evidence="1" id="KW-0614">Plasmid</keyword>
<protein>
    <submittedName>
        <fullName evidence="1">Uncharacterized protein</fullName>
    </submittedName>
</protein>
<geneLocation type="plasmid" evidence="1 2">
    <name>pREB2</name>
</geneLocation>
<name>A8ZLE3_ACAM1</name>
<reference evidence="1 2" key="1">
    <citation type="journal article" date="2008" name="Proc. Natl. Acad. Sci. U.S.A.">
        <title>Niche adaptation and genome expansion in the chlorophyll d-producing cyanobacterium Acaryochloris marina.</title>
        <authorList>
            <person name="Swingley W.D."/>
            <person name="Chen M."/>
            <person name="Cheung P.C."/>
            <person name="Conrad A.L."/>
            <person name="Dejesa L.C."/>
            <person name="Hao J."/>
            <person name="Honchak B.M."/>
            <person name="Karbach L.E."/>
            <person name="Kurdoglu A."/>
            <person name="Lahiri S."/>
            <person name="Mastrian S.D."/>
            <person name="Miyashita H."/>
            <person name="Page L."/>
            <person name="Ramakrishna P."/>
            <person name="Satoh S."/>
            <person name="Sattley W.M."/>
            <person name="Shimada Y."/>
            <person name="Taylor H.L."/>
            <person name="Tomo T."/>
            <person name="Tsuchiya T."/>
            <person name="Wang Z.T."/>
            <person name="Raymond J."/>
            <person name="Mimuro M."/>
            <person name="Blankenship R.E."/>
            <person name="Touchman J.W."/>
        </authorList>
    </citation>
    <scope>NUCLEOTIDE SEQUENCE [LARGE SCALE GENOMIC DNA]</scope>
    <source>
        <strain evidence="2">MBIC 11017</strain>
        <plasmid evidence="2">Plasmid pREB2</plasmid>
    </source>
</reference>
<dbReference type="HOGENOM" id="CLU_2299502_0_0_3"/>
<accession>A8ZLE3</accession>
<keyword evidence="2" id="KW-1185">Reference proteome</keyword>
<dbReference type="RefSeq" id="WP_012167118.1">
    <property type="nucleotide sequence ID" value="NC_009927.1"/>
</dbReference>
<proteinExistence type="predicted"/>
<dbReference type="Proteomes" id="UP000000268">
    <property type="component" value="Plasmid pREB2"/>
</dbReference>
<evidence type="ECO:0000313" key="1">
    <source>
        <dbReference type="EMBL" id="ABW31970.1"/>
    </source>
</evidence>
<organism evidence="1 2">
    <name type="scientific">Acaryochloris marina (strain MBIC 11017)</name>
    <dbReference type="NCBI Taxonomy" id="329726"/>
    <lineage>
        <taxon>Bacteria</taxon>
        <taxon>Bacillati</taxon>
        <taxon>Cyanobacteriota</taxon>
        <taxon>Cyanophyceae</taxon>
        <taxon>Acaryochloridales</taxon>
        <taxon>Acaryochloridaceae</taxon>
        <taxon>Acaryochloris</taxon>
    </lineage>
</organism>